<dbReference type="Pfam" id="PF18276">
    <property type="entry name" value="TcA_TcB_BD"/>
    <property type="match status" value="1"/>
</dbReference>
<evidence type="ECO:0000256" key="2">
    <source>
        <dbReference type="SAM" id="MobiDB-lite"/>
    </source>
</evidence>
<keyword evidence="1" id="KW-0175">Coiled coil</keyword>
<dbReference type="EMBL" id="RIAR02000001">
    <property type="protein sequence ID" value="NSL86282.1"/>
    <property type="molecule type" value="Genomic_DNA"/>
</dbReference>
<evidence type="ECO:0000313" key="4">
    <source>
        <dbReference type="Proteomes" id="UP000281028"/>
    </source>
</evidence>
<dbReference type="InterPro" id="IPR041079">
    <property type="entry name" value="Neuraminidase-like"/>
</dbReference>
<dbReference type="InterPro" id="IPR000253">
    <property type="entry name" value="FHA_dom"/>
</dbReference>
<dbReference type="PROSITE" id="PS50006">
    <property type="entry name" value="FHA_DOMAIN"/>
    <property type="match status" value="1"/>
</dbReference>
<organism evidence="3 4">
    <name type="scientific">Chitinophaga solisilvae</name>
    <dbReference type="NCBI Taxonomy" id="1233460"/>
    <lineage>
        <taxon>Bacteria</taxon>
        <taxon>Pseudomonadati</taxon>
        <taxon>Bacteroidota</taxon>
        <taxon>Chitinophagia</taxon>
        <taxon>Chitinophagales</taxon>
        <taxon>Chitinophagaceae</taxon>
        <taxon>Chitinophaga</taxon>
    </lineage>
</organism>
<protein>
    <submittedName>
        <fullName evidence="3">Uncharacterized protein</fullName>
    </submittedName>
</protein>
<evidence type="ECO:0000256" key="1">
    <source>
        <dbReference type="SAM" id="Coils"/>
    </source>
</evidence>
<feature type="region of interest" description="Disordered" evidence="2">
    <location>
        <begin position="108"/>
        <end position="131"/>
    </location>
</feature>
<dbReference type="InterPro" id="IPR046839">
    <property type="entry name" value="ABC_toxin_N"/>
</dbReference>
<dbReference type="Proteomes" id="UP000281028">
    <property type="component" value="Unassembled WGS sequence"/>
</dbReference>
<accession>A0A3S1CU60</accession>
<feature type="coiled-coil region" evidence="1">
    <location>
        <begin position="2616"/>
        <end position="2643"/>
    </location>
</feature>
<proteinExistence type="predicted"/>
<feature type="coiled-coil region" evidence="1">
    <location>
        <begin position="2462"/>
        <end position="2489"/>
    </location>
</feature>
<keyword evidence="4" id="KW-1185">Reference proteome</keyword>
<reference evidence="3" key="1">
    <citation type="submission" date="2020-05" db="EMBL/GenBank/DDBJ databases">
        <title>Chitinophaga laudate sp. nov., isolated from a tropical peat swamp.</title>
        <authorList>
            <person name="Goh C.B.S."/>
            <person name="Lee M.S."/>
            <person name="Parimannan S."/>
            <person name="Pasbakhsh P."/>
            <person name="Yule C.M."/>
            <person name="Rajandas H."/>
            <person name="Loke S."/>
            <person name="Croft L."/>
            <person name="Tan J.B.L."/>
        </authorList>
    </citation>
    <scope>NUCLEOTIDE SEQUENCE</scope>
    <source>
        <strain evidence="3">Mgbs1</strain>
    </source>
</reference>
<dbReference type="InterPro" id="IPR040840">
    <property type="entry name" value="TcA_TcB_BD"/>
</dbReference>
<dbReference type="OrthoDB" id="9781691at2"/>
<dbReference type="Pfam" id="PF20220">
    <property type="entry name" value="ABC_toxin_N"/>
    <property type="match status" value="1"/>
</dbReference>
<gene>
    <name evidence="3" type="ORF">ECE50_005550</name>
</gene>
<comment type="caution">
    <text evidence="3">The sequence shown here is derived from an EMBL/GenBank/DDBJ whole genome shotgun (WGS) entry which is preliminary data.</text>
</comment>
<sequence>MPQKIKTYLISGRIIDKKNNPLPDLTVRALDAEPGNGATPSGKEIVTNAEGKYSLTCTDADFKKLQVKDGEAEIYICIYQQDKLLGKDKAKCKPDKQVIVDMKIDDKDHHHEHCDDDDDDDHHHHCPKPNEDTLAVSGVIRNESGELMHDIAIEVFDRDMRTEQSLGKTKSNKGKYSIQYKKEQFSIPEKGSADIIVKAYDAKGGILFKTPVYFNAPAQLEVNINLSNVEYKGATEWEVLTGLFTPLLGGIAPLELKEDALYQDISFIAGETGHTQHLVATWVAAFHLAQRTVRWQLPVEAAVLFGCMRQGQPGMLTDALLLDLLDKDKSEPVKDKILKALVNISAELLQEILLKAFTENYTPVKYKKGTAGILDAFHQIKLHYAADENVGGGKGSVSELIQLTPAVAQEQTKFMTAYAGHDGSLKDLWKKLEDDKVFEQKDIESLRLSFDLGALTRNHVPMVAALHENISSGTTAAKRDFARYDQAEWLEVIRSTGPDGKPVGYPANMDGQTTEEKEQFFAAILEKSFERNYPTTAFAGNFTRAKLKMQAAAAGKLPDNGPKMLPRDSDIDIILRELPDLELENDRIDVIVGEHPEVVAQLPDPPGTIAALKSIQRVFKLNPTFRSVTAVMDVNLDSAQQIYFMGLQQFMSLMQQRNINAIESKKIFQKAENAYALALSFYGTYNRAVNGAIPAMVPSPLPGVTSQPGFSPVSALQDKIAVLPDLGSLFGSQHYCACSECRSVYSAAAHYVDILRFLKERNTHGTGIHAGKKVKDVLLERRPDLGEMELSCDNTNTALPYIDLVNEILEDAVQQPVAVKINTDAALTPGVISTGIRKAMQTAGLPVADTATVYAPDSRNTWAVRDSHHAYKAFVSADGIQMQPTRQTHLSPAELLAHPEYTNLPAYHTLAKEVFPFSLPFNLWLVQSRAYLEHLGVSQPQLLEIFGHTPASGEMKTDTLAAGIAWLGLSATEGQIITDTLPDKMPWDFWGLKEAGNNIPHPATPADTSTNLTGTWTEILISMPVMLHRSGLKYEELLQLLQLRFVNPAGNIVVTGTEANNVCDVNRLSLSGLDAPALSRIHRFIRLWRKTGGAMHLLDMALPDINPGNPSQGKELTDSVIQQLAGISRISREFKLEWQEALALYNDIDHTVYATGVPGVTPMPTRYQQLFRNKLVDAVAVFPENPANIRGEVQLFIPGILAALGITEQELILLLADIDLSAISPLDMATLSSLYRLTILAGMTGLSIPEMLRLKSLWGEDPFRDPAATLSFVALSGKIKNAGFTIAETDYLIAHQTILRKETGLGEKEIVLQLQVLREAMQKITDDTALKSVAERKALLEAFVRQQLADIFRISMAHMEQLLRQVTLPGTTGVLLAAFTDSRLLEKQPDGKYLELSESNFATLYKCLRLLHKHALIISRLKMKPEELDWWLQGTHAGDMEWLHPATLPTDEGGTAVFAQWMRLTDFFTWKRNLPAPALTAFEWLDILLSGQNEDAVITEMATLTGWEITDINSCITAFGWNMLQDLKIPANLLRLSACMQVINRVGVRAERVLSWAVPAPDAAVAESMKQTIKARYTLQQWQDVIKPLQDIFREQKRNALVSWLLTHPDQLKGQYWTNEHGLYNHFLIDVEMGHCMRTSRLKQAVAAAQLFVQRCLLNLETDIIANTDTDARWKQWKWMKYYRVWEANRKVFLYPENWLEPELRDEKSPFFRELENELMQNDVDNDNATQAYLNYLEKLDKVANLETRAIYNEVNIGDQSALHVFARTRSSLAPEYYYRKRINGGRWLPWEKIDADITGNHLMAGVHNKRLFLLWPQFLEKATAPDTVPIPKLDKDYQLPAATKYWDINLCWSELKKGKWTPKTVSDTTVSLKQSDLGGDFRENIAFRTRIMQGIDVRMFSNKPQLALRGNTGFGMSGKQILPLNQQQEYLIGAHESTFRNNLLQHHSGVYNFYFTSLEADKSAAEVLAYAAQDSFKLLNSIKPGASFTVIDAKAAAFSEFGSFFFWDARRNYLVDYYASNWQQQHSYEWQYYQDGAFLFQIHYHPFAELFIKELNAGGIKGLLNRRIQIEPHTIPDSPLPFKFADYYKPTHLVTPNYRMPDKTMSFPVEDVDFSYRGAYASYNWELFFHAPFYIANKLAANQQFEEALEWYHYIFNPANTDNTIADKETPQQKFWITKPFYETTRADYYKERIENLMQAIARNDLEGMMQVSEWRDNPFNPHLVARMRTVAYQKNVLMKYIQTIIAWADQLFRRNTIESVNEATQLYILADAILGPRPVSIPAKTGSPVKTWYQLEKDGVDNFGNALAEVENLLPTVPAAGTPEEDRPELPRLDVLYFGIPHNEKLTAMWDTVADRLYKIRHCMNFDGQTQQLPLFDPPIDPAMLIRAGAAGLEPGSVPGALQAPLPFYRFSFMLPRALDLCNEVRSLGGAMLSALEKKDAESFTLLRAGHERNMQDAVRLVKAKQLEEAQRNLEGLREARKMTTERKDYYTRLVNEGWKDGEKMAYGLSVASTVIDAAVAAGFVTSGGLKLIPSFLGGSAGFGGTPTVQVKFGGSDIGNGAEMAVRTLQTIGATLDKTAGLMLTAAGYERRAEEWGLQQRLAELELPQMDKQIAAAEIRCSMAEQELVNHDKQKLNMEKEEEFMHSRFTNRELYDWMGSQLSAVYFQSYQLASDMARRTEMCYRYELGLSDSNYVQPGYWDSLKKGLLCGEHLYHDLKRLETAYYEQNRRQHELSKHVSLSLLDPVALLKLKQEGACFVNIPEALFDMDYPGHYFRRIKTLSISIPCISGPYTTIACTLTQTGNQLRKDATLSGNGKYARDLTTQDPRFRDEVASHQTITTSSAQNDHGLFELSFGDERYLPFEGTGAVSSWHIKLNKDCKQFDFDTIADLIFHFRYTARDGGVELRQYAAAELPEQLNQLALAASNTGLFRVLDIQQEFPDQWHQFLHPAAGNDQVLKLDTLLQRLPYFTRAFPQKKAARIEVVAQMKDNDKVYKVMLSPAGVNPTDWLDMKADKVYGGLHHAVKAFDKGAAVPMESWTIKLKATDAPDFRSLPADAIASLFLIINYSIT</sequence>
<dbReference type="Pfam" id="PF18413">
    <property type="entry name" value="Neuraminidase"/>
    <property type="match status" value="1"/>
</dbReference>
<name>A0A3S1CU60_9BACT</name>
<evidence type="ECO:0000313" key="3">
    <source>
        <dbReference type="EMBL" id="NSL86282.1"/>
    </source>
</evidence>